<sequence length="151" mass="17397">MITSSNQLKAKVRNISKGSNDVARAYIRIFFMERFLERVSHSEYKDQFILKGGMLAASLLGIDMRSTMDIDTTVKALSLTVDDISTDDEITPRAIEYDYRLMFEERTIMLFSYNVETLLAEKLQTVLARNVANTRMRDFFDIYSIYSVSCA</sequence>
<dbReference type="HOGENOM" id="CLU_1728640_0_0_9"/>
<evidence type="ECO:0000313" key="2">
    <source>
        <dbReference type="Proteomes" id="UP000005753"/>
    </source>
</evidence>
<dbReference type="InterPro" id="IPR014942">
    <property type="entry name" value="AbiEii"/>
</dbReference>
<reference evidence="1 2" key="1">
    <citation type="submission" date="2010-08" db="EMBL/GenBank/DDBJ databases">
        <authorList>
            <consortium name="US DOE Joint Genome Institute (JGI-PGF)"/>
            <person name="Lucas S."/>
            <person name="Copeland A."/>
            <person name="Lapidus A."/>
            <person name="Cheng J.-F."/>
            <person name="Bruce D."/>
            <person name="Goodwin L."/>
            <person name="Pitluck S."/>
            <person name="Land M.L."/>
            <person name="Hauser L."/>
            <person name="Chang Y.-J."/>
            <person name="Anderson I.J."/>
            <person name="Johnson E."/>
            <person name="Mulhopadhyay B."/>
            <person name="Kyrpides N."/>
            <person name="Woyke T.J."/>
        </authorList>
    </citation>
    <scope>NUCLEOTIDE SEQUENCE [LARGE SCALE GENOMIC DNA]</scope>
    <source>
        <strain evidence="1 2">6</strain>
    </source>
</reference>
<reference evidence="1 2" key="2">
    <citation type="submission" date="2012-02" db="EMBL/GenBank/DDBJ databases">
        <title>Improved High-Quality Draft sequence of Eubacterium cellulosolvens 6.</title>
        <authorList>
            <consortium name="US DOE Joint Genome Institute"/>
            <person name="Lucas S."/>
            <person name="Han J."/>
            <person name="Lapidus A."/>
            <person name="Cheng J.-F."/>
            <person name="Goodwin L."/>
            <person name="Pitluck S."/>
            <person name="Peters L."/>
            <person name="Mikhailova N."/>
            <person name="Gu W."/>
            <person name="Detter J.C."/>
            <person name="Han C."/>
            <person name="Tapia R."/>
            <person name="Land M."/>
            <person name="Hauser L."/>
            <person name="Kyrpides N."/>
            <person name="Ivanova N."/>
            <person name="Pagani I."/>
            <person name="Johnson E."/>
            <person name="Mukhopadhyay B."/>
            <person name="Anderson I."/>
            <person name="Woyke T."/>
        </authorList>
    </citation>
    <scope>NUCLEOTIDE SEQUENCE [LARGE SCALE GENOMIC DNA]</scope>
    <source>
        <strain evidence="1 2">6</strain>
    </source>
</reference>
<protein>
    <recommendedName>
        <fullName evidence="3">Nucleotidyl transferase AbiEii/AbiGii toxin family protein</fullName>
    </recommendedName>
</protein>
<dbReference type="eggNOG" id="COG2253">
    <property type="taxonomic scope" value="Bacteria"/>
</dbReference>
<evidence type="ECO:0008006" key="3">
    <source>
        <dbReference type="Google" id="ProtNLM"/>
    </source>
</evidence>
<dbReference type="OrthoDB" id="9808443at2"/>
<name>I5AXK7_EUBC6</name>
<dbReference type="Proteomes" id="UP000005753">
    <property type="component" value="Chromosome"/>
</dbReference>
<dbReference type="EMBL" id="CM001487">
    <property type="protein sequence ID" value="EIM58530.1"/>
    <property type="molecule type" value="Genomic_DNA"/>
</dbReference>
<organism evidence="1 2">
    <name type="scientific">Eubacterium cellulosolvens (strain ATCC 43171 / JCM 9499 / 6)</name>
    <name type="common">Cillobacterium cellulosolvens</name>
    <dbReference type="NCBI Taxonomy" id="633697"/>
    <lineage>
        <taxon>Bacteria</taxon>
        <taxon>Bacillati</taxon>
        <taxon>Bacillota</taxon>
        <taxon>Clostridia</taxon>
        <taxon>Eubacteriales</taxon>
        <taxon>Eubacteriaceae</taxon>
        <taxon>Eubacterium</taxon>
    </lineage>
</organism>
<gene>
    <name evidence="1" type="ORF">EubceDRAFT1_2831</name>
</gene>
<dbReference type="Pfam" id="PF08843">
    <property type="entry name" value="AbiEii"/>
    <property type="match status" value="2"/>
</dbReference>
<accession>I5AXK7</accession>
<dbReference type="STRING" id="633697.EubceDRAFT1_2831"/>
<proteinExistence type="predicted"/>
<dbReference type="AlphaFoldDB" id="I5AXK7"/>
<evidence type="ECO:0000313" key="1">
    <source>
        <dbReference type="EMBL" id="EIM58530.1"/>
    </source>
</evidence>
<keyword evidence="2" id="KW-1185">Reference proteome</keyword>